<comment type="similarity">
    <text evidence="8">Belongs to the glycosyltransferase 2 family. CrtQ subfamily.</text>
</comment>
<keyword evidence="3" id="KW-0328">Glycosyltransferase</keyword>
<proteinExistence type="inferred from homology"/>
<comment type="pathway">
    <text evidence="7">Carotenoid biosynthesis; staphyloxanthin biosynthesis; staphyloxanthin from farnesyl diphosphate: step 4/5.</text>
</comment>
<evidence type="ECO:0000256" key="3">
    <source>
        <dbReference type="ARBA" id="ARBA00022676"/>
    </source>
</evidence>
<evidence type="ECO:0000256" key="8">
    <source>
        <dbReference type="ARBA" id="ARBA00038120"/>
    </source>
</evidence>
<evidence type="ECO:0000313" key="13">
    <source>
        <dbReference type="Proteomes" id="UP001431532"/>
    </source>
</evidence>
<organism evidence="12 13">
    <name type="scientific">Peloplasma aerotolerans</name>
    <dbReference type="NCBI Taxonomy" id="3044389"/>
    <lineage>
        <taxon>Bacteria</taxon>
        <taxon>Bacillati</taxon>
        <taxon>Mycoplasmatota</taxon>
        <taxon>Mollicutes</taxon>
        <taxon>Acholeplasmatales</taxon>
        <taxon>Acholeplasmataceae</taxon>
        <taxon>Peloplasma</taxon>
    </lineage>
</organism>
<keyword evidence="10" id="KW-1133">Transmembrane helix</keyword>
<protein>
    <recommendedName>
        <fullName evidence="9">4,4'-diaponeurosporenoate glycosyltransferase</fullName>
    </recommendedName>
</protein>
<evidence type="ECO:0000256" key="4">
    <source>
        <dbReference type="ARBA" id="ARBA00022679"/>
    </source>
</evidence>
<comment type="caution">
    <text evidence="12">The sequence shown here is derived from an EMBL/GenBank/DDBJ whole genome shotgun (WGS) entry which is preliminary data.</text>
</comment>
<dbReference type="PANTHER" id="PTHR43646">
    <property type="entry name" value="GLYCOSYLTRANSFERASE"/>
    <property type="match status" value="1"/>
</dbReference>
<evidence type="ECO:0000256" key="7">
    <source>
        <dbReference type="ARBA" id="ARBA00037904"/>
    </source>
</evidence>
<feature type="transmembrane region" description="Helical" evidence="10">
    <location>
        <begin position="290"/>
        <end position="312"/>
    </location>
</feature>
<dbReference type="GO" id="GO:0016757">
    <property type="term" value="F:glycosyltransferase activity"/>
    <property type="evidence" value="ECO:0007669"/>
    <property type="project" value="UniProtKB-KW"/>
</dbReference>
<evidence type="ECO:0000256" key="2">
    <source>
        <dbReference type="ARBA" id="ARBA00022475"/>
    </source>
</evidence>
<keyword evidence="2" id="KW-1003">Cell membrane</keyword>
<dbReference type="InterPro" id="IPR029044">
    <property type="entry name" value="Nucleotide-diphossugar_trans"/>
</dbReference>
<dbReference type="EMBL" id="JASCXW010000056">
    <property type="protein sequence ID" value="MDI6453757.1"/>
    <property type="molecule type" value="Genomic_DNA"/>
</dbReference>
<gene>
    <name evidence="12" type="ORF">QJ521_09285</name>
</gene>
<comment type="subcellular location">
    <subcellularLocation>
        <location evidence="1">Cell membrane</location>
    </subcellularLocation>
</comment>
<keyword evidence="5 10" id="KW-0472">Membrane</keyword>
<dbReference type="PANTHER" id="PTHR43646:SF2">
    <property type="entry name" value="GLYCOSYLTRANSFERASE 2-LIKE DOMAIN-CONTAINING PROTEIN"/>
    <property type="match status" value="1"/>
</dbReference>
<dbReference type="AlphaFoldDB" id="A0AAW6U719"/>
<evidence type="ECO:0000313" key="12">
    <source>
        <dbReference type="EMBL" id="MDI6453757.1"/>
    </source>
</evidence>
<dbReference type="Pfam" id="PF00535">
    <property type="entry name" value="Glycos_transf_2"/>
    <property type="match status" value="1"/>
</dbReference>
<evidence type="ECO:0000256" key="1">
    <source>
        <dbReference type="ARBA" id="ARBA00004236"/>
    </source>
</evidence>
<evidence type="ECO:0000256" key="9">
    <source>
        <dbReference type="ARBA" id="ARBA00040345"/>
    </source>
</evidence>
<keyword evidence="13" id="KW-1185">Reference proteome</keyword>
<dbReference type="CDD" id="cd00761">
    <property type="entry name" value="Glyco_tranf_GTA_type"/>
    <property type="match status" value="1"/>
</dbReference>
<feature type="transmembrane region" description="Helical" evidence="10">
    <location>
        <begin position="324"/>
        <end position="346"/>
    </location>
</feature>
<dbReference type="SUPFAM" id="SSF53448">
    <property type="entry name" value="Nucleotide-diphospho-sugar transferases"/>
    <property type="match status" value="1"/>
</dbReference>
<keyword evidence="4" id="KW-0808">Transferase</keyword>
<sequence>MNWYSISLVVAGFLSSFYLYYRIPLLKLKTPTQKIPKISIIIPCRNEELSIGLLLNDLFNQSMPIHEIIVVDDGSTDQTGEIIDQFNVKKITVTEKNKEYVGKSWAIETGSFAATGELLLFLDADVRLSKDALMSLVALYEENHHIITVLPYHETKKHYEQFSIPFNLISIAANHTSTLFPKSIGCFGPCILIERKIYEDIGRHHDIRKSIIEDISLGILLHQKGYAFDGYSGNKIISYRMYPEDYKSLYYGWTKNIAFGALSIPILLGLTVFLFVSSILATMLELTLNFITFNLVNVIIYSAFYLIWMVRLYYISHQIGKFKLWPFLLLPITFGHFLFVFVVSFIKKIFKLSVKWKGRSIRA</sequence>
<comment type="function">
    <text evidence="6">Catalyzes the glycosylation of 4,4'-diaponeurosporenoate, i.e. the esterification of glucose at the C1'' position with the carboxyl group of 4,4'-diaponeurosporenic acid, to form glycosyl-4,4'-diaponeurosporenoate. This is a step in the biosynthesis of staphyloxanthin, an orange pigment present in most staphylococci strains.</text>
</comment>
<feature type="domain" description="Glycosyltransferase 2-like" evidence="11">
    <location>
        <begin position="39"/>
        <end position="202"/>
    </location>
</feature>
<dbReference type="InterPro" id="IPR001173">
    <property type="entry name" value="Glyco_trans_2-like"/>
</dbReference>
<dbReference type="Proteomes" id="UP001431532">
    <property type="component" value="Unassembled WGS sequence"/>
</dbReference>
<evidence type="ECO:0000259" key="11">
    <source>
        <dbReference type="Pfam" id="PF00535"/>
    </source>
</evidence>
<name>A0AAW6U719_9MOLU</name>
<feature type="transmembrane region" description="Helical" evidence="10">
    <location>
        <begin position="6"/>
        <end position="23"/>
    </location>
</feature>
<dbReference type="Gene3D" id="3.90.550.10">
    <property type="entry name" value="Spore Coat Polysaccharide Biosynthesis Protein SpsA, Chain A"/>
    <property type="match status" value="1"/>
</dbReference>
<evidence type="ECO:0000256" key="6">
    <source>
        <dbReference type="ARBA" id="ARBA00037281"/>
    </source>
</evidence>
<evidence type="ECO:0000256" key="5">
    <source>
        <dbReference type="ARBA" id="ARBA00023136"/>
    </source>
</evidence>
<dbReference type="RefSeq" id="WP_282840208.1">
    <property type="nucleotide sequence ID" value="NZ_JASCXW010000056.1"/>
</dbReference>
<feature type="transmembrane region" description="Helical" evidence="10">
    <location>
        <begin position="257"/>
        <end position="284"/>
    </location>
</feature>
<evidence type="ECO:0000256" key="10">
    <source>
        <dbReference type="SAM" id="Phobius"/>
    </source>
</evidence>
<accession>A0AAW6U719</accession>
<reference evidence="12" key="1">
    <citation type="submission" date="2023-05" db="EMBL/GenBank/DDBJ databases">
        <title>Mariniplasma microaerophilum sp. nov., a novel anaerobic mollicute isolated from terrestrial mud volcano, Taman Peninsula, Russia.</title>
        <authorList>
            <person name="Khomyakova M.A."/>
            <person name="Merkel A.Y."/>
            <person name="Slobodkin A.I."/>
        </authorList>
    </citation>
    <scope>NUCLEOTIDE SEQUENCE</scope>
    <source>
        <strain evidence="12">M4Ah</strain>
    </source>
</reference>
<dbReference type="GO" id="GO:0005886">
    <property type="term" value="C:plasma membrane"/>
    <property type="evidence" value="ECO:0007669"/>
    <property type="project" value="UniProtKB-SubCell"/>
</dbReference>
<keyword evidence="10" id="KW-0812">Transmembrane</keyword>